<comment type="caution">
    <text evidence="2">The sequence shown here is derived from an EMBL/GenBank/DDBJ whole genome shotgun (WGS) entry which is preliminary data.</text>
</comment>
<evidence type="ECO:0000256" key="1">
    <source>
        <dbReference type="SAM" id="MobiDB-lite"/>
    </source>
</evidence>
<sequence length="370" mass="41442">MEEELDFTEEIEFSHDMDEPGPSARSESSSLPAGITPELSKFIREAIREATAPTEEFCSGVEPETKRQKKTEGYEDDVSSIFNAYVDLTDHSESMVDSVVDSYETDKKGPELQSKIASFIRKMETEKLSEEKLKEKGDKYPQPQNCELLQLTKVNQLIWNKLKTSTRSNDIKFQKSLSAMVKGMIALAVSIQSLLGSQSSPNKEIIRGLFDALGLIAQGNLALNLARREFIKGDLNEDFRTLCSEKVPITKFLFCDDISKELKEIAEANKIAAKATGSSTYSTGYRYRGRTSFRGRGGRGRSHFLGRGRGLSRQPPPQGGWKEILTTGEACSTLPSSYSFITHELKVAGRLSHFYDMWTEITSDRDILQL</sequence>
<feature type="region of interest" description="Disordered" evidence="1">
    <location>
        <begin position="292"/>
        <end position="319"/>
    </location>
</feature>
<feature type="compositionally biased region" description="Basic residues" evidence="1">
    <location>
        <begin position="292"/>
        <end position="306"/>
    </location>
</feature>
<protein>
    <submittedName>
        <fullName evidence="2">Uncharacterized protein</fullName>
    </submittedName>
</protein>
<dbReference type="EMBL" id="JAIZAY010000016">
    <property type="protein sequence ID" value="KAJ8027248.1"/>
    <property type="molecule type" value="Genomic_DNA"/>
</dbReference>
<accession>A0A9Q0YRI4</accession>
<keyword evidence="3" id="KW-1185">Reference proteome</keyword>
<organism evidence="2 3">
    <name type="scientific">Holothuria leucospilota</name>
    <name type="common">Black long sea cucumber</name>
    <name type="synonym">Mertensiothuria leucospilota</name>
    <dbReference type="NCBI Taxonomy" id="206669"/>
    <lineage>
        <taxon>Eukaryota</taxon>
        <taxon>Metazoa</taxon>
        <taxon>Echinodermata</taxon>
        <taxon>Eleutherozoa</taxon>
        <taxon>Echinozoa</taxon>
        <taxon>Holothuroidea</taxon>
        <taxon>Aspidochirotacea</taxon>
        <taxon>Aspidochirotida</taxon>
        <taxon>Holothuriidae</taxon>
        <taxon>Holothuria</taxon>
    </lineage>
</organism>
<dbReference type="AlphaFoldDB" id="A0A9Q0YRI4"/>
<dbReference type="PANTHER" id="PTHR34239">
    <property type="entry name" value="APPLE DOMAIN-CONTAINING PROTEIN"/>
    <property type="match status" value="1"/>
</dbReference>
<evidence type="ECO:0000313" key="2">
    <source>
        <dbReference type="EMBL" id="KAJ8027248.1"/>
    </source>
</evidence>
<evidence type="ECO:0000313" key="3">
    <source>
        <dbReference type="Proteomes" id="UP001152320"/>
    </source>
</evidence>
<dbReference type="Proteomes" id="UP001152320">
    <property type="component" value="Chromosome 16"/>
</dbReference>
<reference evidence="2" key="1">
    <citation type="submission" date="2021-10" db="EMBL/GenBank/DDBJ databases">
        <title>Tropical sea cucumber genome reveals ecological adaptation and Cuvierian tubules defense mechanism.</title>
        <authorList>
            <person name="Chen T."/>
        </authorList>
    </citation>
    <scope>NUCLEOTIDE SEQUENCE</scope>
    <source>
        <strain evidence="2">Nanhai2018</strain>
        <tissue evidence="2">Muscle</tissue>
    </source>
</reference>
<dbReference type="PANTHER" id="PTHR34239:SF2">
    <property type="entry name" value="TRANSPOSABLE ELEMENT P TRANSPOSASE_THAP9 CONSERVED DOMAIN-CONTAINING PROTEIN"/>
    <property type="match status" value="1"/>
</dbReference>
<proteinExistence type="predicted"/>
<name>A0A9Q0YRI4_HOLLE</name>
<feature type="region of interest" description="Disordered" evidence="1">
    <location>
        <begin position="1"/>
        <end position="34"/>
    </location>
</feature>
<gene>
    <name evidence="2" type="ORF">HOLleu_32346</name>
</gene>
<feature type="compositionally biased region" description="Acidic residues" evidence="1">
    <location>
        <begin position="1"/>
        <end position="11"/>
    </location>
</feature>
<dbReference type="OrthoDB" id="6154172at2759"/>